<sequence>MSEWWGTIGKPFVQALLSADQDKIKAALLNLPHSYYEYIHGIYVRSPEHVIIETFLILFVIYITVFKRDKPKKQIRLSEKEIQELVDDWEPEPIVPKHATVEPEKAQPFGVLESRPDTHMKLQGIDRPVLNLATFDFLGLGSRKELKDVAIQALTKYGCGSCGPRGFYGTIDTHEILEQDIAAMMGTPESIIFSDTEATSSSVLPAFAKRGDLIVVDSGCNDSILVGANLARCTTHYFKHNDLEDLERVLQSIRAADKKAGRGSDCQRRYVVTEAIFRNHGDMIDLPKVLALCEKYYFRLFLDESFSFGVLGASGRGITEHYGVPVSDVAIICGSLAGACAGVGGFSTGSREVVDYQRLTSAGYVFSASAPPFTSACTSEALRLMRTEPQLFDALRKNAFIAHDTLAAGTTGAFSVSNDRCSPVVHLRVLPELLASLPSDDAKRAVQREVCDLAMQLCLKRGIAVCSPRYKTNQTLEPLPSVRVSVTATHDPEELAAACNVIAQQCMNAVKEVLPAAAPGSASKQASLRQRK</sequence>
<evidence type="ECO:0000256" key="6">
    <source>
        <dbReference type="ARBA" id="ARBA00022679"/>
    </source>
</evidence>
<proteinExistence type="inferred from homology"/>
<evidence type="ECO:0000256" key="4">
    <source>
        <dbReference type="ARBA" id="ARBA00008392"/>
    </source>
</evidence>
<dbReference type="GO" id="GO:0030170">
    <property type="term" value="F:pyridoxal phosphate binding"/>
    <property type="evidence" value="ECO:0007669"/>
    <property type="project" value="InterPro"/>
</dbReference>
<dbReference type="InterPro" id="IPR050087">
    <property type="entry name" value="AON_synthase_class-II"/>
</dbReference>
<evidence type="ECO:0000256" key="3">
    <source>
        <dbReference type="ARBA" id="ARBA00004991"/>
    </source>
</evidence>
<keyword evidence="10" id="KW-0012">Acyltransferase</keyword>
<evidence type="ECO:0000256" key="11">
    <source>
        <dbReference type="SAM" id="Phobius"/>
    </source>
</evidence>
<dbReference type="InterPro" id="IPR015422">
    <property type="entry name" value="PyrdxlP-dep_Trfase_small"/>
</dbReference>
<protein>
    <recommendedName>
        <fullName evidence="5">serine C-palmitoyltransferase</fullName>
        <ecNumber evidence="5">2.3.1.50</ecNumber>
    </recommendedName>
</protein>
<keyword evidence="11" id="KW-0812">Transmembrane</keyword>
<dbReference type="GO" id="GO:0004758">
    <property type="term" value="F:serine C-palmitoyltransferase activity"/>
    <property type="evidence" value="ECO:0007669"/>
    <property type="project" value="TreeGrafter"/>
</dbReference>
<evidence type="ECO:0000313" key="13">
    <source>
        <dbReference type="EMBL" id="KAJ0407347.1"/>
    </source>
</evidence>
<dbReference type="AlphaFoldDB" id="A0AAD5Q9J4"/>
<keyword evidence="8" id="KW-0746">Sphingolipid metabolism</keyword>
<organism evidence="13 14">
    <name type="scientific">Pythium insidiosum</name>
    <name type="common">Pythiosis disease agent</name>
    <dbReference type="NCBI Taxonomy" id="114742"/>
    <lineage>
        <taxon>Eukaryota</taxon>
        <taxon>Sar</taxon>
        <taxon>Stramenopiles</taxon>
        <taxon>Oomycota</taxon>
        <taxon>Peronosporomycetes</taxon>
        <taxon>Pythiales</taxon>
        <taxon>Pythiaceae</taxon>
        <taxon>Pythium</taxon>
    </lineage>
</organism>
<dbReference type="Proteomes" id="UP001209570">
    <property type="component" value="Unassembled WGS sequence"/>
</dbReference>
<evidence type="ECO:0000256" key="8">
    <source>
        <dbReference type="ARBA" id="ARBA00022919"/>
    </source>
</evidence>
<dbReference type="InterPro" id="IPR004839">
    <property type="entry name" value="Aminotransferase_I/II_large"/>
</dbReference>
<reference evidence="13" key="1">
    <citation type="submission" date="2021-12" db="EMBL/GenBank/DDBJ databases">
        <title>Prjna785345.</title>
        <authorList>
            <person name="Rujirawat T."/>
            <person name="Krajaejun T."/>
        </authorList>
    </citation>
    <scope>NUCLEOTIDE SEQUENCE</scope>
    <source>
        <strain evidence="13">Pi057C3</strain>
    </source>
</reference>
<dbReference type="PANTHER" id="PTHR13693:SF2">
    <property type="entry name" value="SERINE PALMITOYLTRANSFERASE 1"/>
    <property type="match status" value="1"/>
</dbReference>
<evidence type="ECO:0000256" key="2">
    <source>
        <dbReference type="ARBA" id="ARBA00004760"/>
    </source>
</evidence>
<dbReference type="EC" id="2.3.1.50" evidence="5"/>
<name>A0AAD5Q9J4_PYTIN</name>
<dbReference type="GO" id="GO:0016020">
    <property type="term" value="C:membrane"/>
    <property type="evidence" value="ECO:0007669"/>
    <property type="project" value="GOC"/>
</dbReference>
<evidence type="ECO:0000256" key="7">
    <source>
        <dbReference type="ARBA" id="ARBA00022898"/>
    </source>
</evidence>
<evidence type="ECO:0000256" key="1">
    <source>
        <dbReference type="ARBA" id="ARBA00001933"/>
    </source>
</evidence>
<dbReference type="InterPro" id="IPR015421">
    <property type="entry name" value="PyrdxlP-dep_Trfase_major"/>
</dbReference>
<dbReference type="PANTHER" id="PTHR13693">
    <property type="entry name" value="CLASS II AMINOTRANSFERASE/8-AMINO-7-OXONONANOATE SYNTHASE"/>
    <property type="match status" value="1"/>
</dbReference>
<dbReference type="SUPFAM" id="SSF53383">
    <property type="entry name" value="PLP-dependent transferases"/>
    <property type="match status" value="1"/>
</dbReference>
<dbReference type="InterPro" id="IPR015424">
    <property type="entry name" value="PyrdxlP-dep_Trfase"/>
</dbReference>
<evidence type="ECO:0000313" key="14">
    <source>
        <dbReference type="Proteomes" id="UP001209570"/>
    </source>
</evidence>
<keyword evidence="14" id="KW-1185">Reference proteome</keyword>
<evidence type="ECO:0000256" key="10">
    <source>
        <dbReference type="ARBA" id="ARBA00023315"/>
    </source>
</evidence>
<dbReference type="EMBL" id="JAKCXM010000022">
    <property type="protein sequence ID" value="KAJ0407347.1"/>
    <property type="molecule type" value="Genomic_DNA"/>
</dbReference>
<dbReference type="Pfam" id="PF00155">
    <property type="entry name" value="Aminotran_1_2"/>
    <property type="match status" value="1"/>
</dbReference>
<comment type="caution">
    <text evidence="13">The sequence shown here is derived from an EMBL/GenBank/DDBJ whole genome shotgun (WGS) entry which is preliminary data.</text>
</comment>
<keyword evidence="7" id="KW-0663">Pyridoxal phosphate</keyword>
<comment type="pathway">
    <text evidence="2">Lipid metabolism; sphingolipid metabolism.</text>
</comment>
<evidence type="ECO:0000259" key="12">
    <source>
        <dbReference type="Pfam" id="PF00155"/>
    </source>
</evidence>
<dbReference type="Gene3D" id="3.40.640.10">
    <property type="entry name" value="Type I PLP-dependent aspartate aminotransferase-like (Major domain)"/>
    <property type="match status" value="1"/>
</dbReference>
<comment type="similarity">
    <text evidence="4">Belongs to the class-II pyridoxal-phosphate-dependent aminotransferase family.</text>
</comment>
<keyword evidence="9" id="KW-0443">Lipid metabolism</keyword>
<feature type="transmembrane region" description="Helical" evidence="11">
    <location>
        <begin position="50"/>
        <end position="66"/>
    </location>
</feature>
<comment type="cofactor">
    <cofactor evidence="1">
        <name>pyridoxal 5'-phosphate</name>
        <dbReference type="ChEBI" id="CHEBI:597326"/>
    </cofactor>
</comment>
<keyword evidence="11" id="KW-1133">Transmembrane helix</keyword>
<dbReference type="GO" id="GO:0005783">
    <property type="term" value="C:endoplasmic reticulum"/>
    <property type="evidence" value="ECO:0007669"/>
    <property type="project" value="TreeGrafter"/>
</dbReference>
<dbReference type="GO" id="GO:0046513">
    <property type="term" value="P:ceramide biosynthetic process"/>
    <property type="evidence" value="ECO:0007669"/>
    <property type="project" value="TreeGrafter"/>
</dbReference>
<accession>A0AAD5Q9J4</accession>
<evidence type="ECO:0000256" key="9">
    <source>
        <dbReference type="ARBA" id="ARBA00023098"/>
    </source>
</evidence>
<feature type="domain" description="Aminotransferase class I/classII large" evidence="12">
    <location>
        <begin position="128"/>
        <end position="502"/>
    </location>
</feature>
<gene>
    <name evidence="13" type="ORF">P43SY_004775</name>
</gene>
<keyword evidence="11" id="KW-0472">Membrane</keyword>
<keyword evidence="6" id="KW-0808">Transferase</keyword>
<comment type="pathway">
    <text evidence="3">Sphingolipid metabolism.</text>
</comment>
<dbReference type="Gene3D" id="3.90.1150.10">
    <property type="entry name" value="Aspartate Aminotransferase, domain 1"/>
    <property type="match status" value="1"/>
</dbReference>
<evidence type="ECO:0000256" key="5">
    <source>
        <dbReference type="ARBA" id="ARBA00013220"/>
    </source>
</evidence>
<dbReference type="GO" id="GO:0046512">
    <property type="term" value="P:sphingosine biosynthetic process"/>
    <property type="evidence" value="ECO:0007669"/>
    <property type="project" value="TreeGrafter"/>
</dbReference>